<dbReference type="EMBL" id="BAAAPM010000005">
    <property type="protein sequence ID" value="GAA1729752.1"/>
    <property type="molecule type" value="Genomic_DNA"/>
</dbReference>
<name>A0ABP4VK70_9MICO</name>
<dbReference type="SUPFAM" id="SSF49899">
    <property type="entry name" value="Concanavalin A-like lectins/glucanases"/>
    <property type="match status" value="1"/>
</dbReference>
<sequence length="665" mass="67857">MAALAVAGLLATLGGTAATAVPRDALPPQATTAAAAPESGRVVLESAPSARTTIRSAAPSLTTGHGFDRARTVGRCVGDGGRGCPAQGVQRVAYDFGDLGEPAALQDGVVVSATLSVPVVRDRQCGVRRLQVHAVPAVTGSTSWASSASQWGEVLDVAASEACGGGRTLELDVTTGVGRAVLSGLPLAFGLRAADEDCRRCGRASVGPGASLVVDLAMTDVVTPVGAGVLGSPVGPCVVGRDRPAVRSTTPRLVAELSNAREPFPTTMRAVFTVRDLDTGARVWRSAPTAAQASGSRHVRTVPSGVLEHGGRYRWTAQAVLPSGNLTAPERCELTVDTRSPNEPGVTPVEGYPAVYAERVVSGGLYLTGGFRFETPGSADVAYYRYSFGSDALADRAEPGEVVEHAPTEPGLNFLVVQAVDAAGNVSPVRRYEFSVAFPVAQGATWWFDELAGTTAANTLSADHELTLSGEDLWSTGPMTELGGAPDDGALAFDGAGDRATTRERVVDPAGNVTVAAFLKPAADGETTTVVTQGKGDRTGFALGTVADGSCTSSTGTCWSFSVGTGDGTTHATAVSDVAPEPGSWTFVVGMRNSVTGTADLWTCPLDGFGGVGLTGQASAAPLTGTSSGVVTVGGGAWRGTVDGVRVLDSVQNESKLQRWCTGAR</sequence>
<keyword evidence="3" id="KW-1185">Reference proteome</keyword>
<keyword evidence="1" id="KW-0732">Signal</keyword>
<gene>
    <name evidence="2" type="ORF">GCM10009809_26650</name>
</gene>
<dbReference type="Pfam" id="PF13385">
    <property type="entry name" value="Laminin_G_3"/>
    <property type="match status" value="1"/>
</dbReference>
<evidence type="ECO:0000313" key="3">
    <source>
        <dbReference type="Proteomes" id="UP001501138"/>
    </source>
</evidence>
<dbReference type="InterPro" id="IPR013320">
    <property type="entry name" value="ConA-like_dom_sf"/>
</dbReference>
<accession>A0ABP4VK70</accession>
<comment type="caution">
    <text evidence="2">The sequence shown here is derived from an EMBL/GenBank/DDBJ whole genome shotgun (WGS) entry which is preliminary data.</text>
</comment>
<feature type="chain" id="PRO_5047043151" description="Concanavalin A-like lectin/glucanases superfamily protein" evidence="1">
    <location>
        <begin position="21"/>
        <end position="665"/>
    </location>
</feature>
<dbReference type="Gene3D" id="2.60.120.200">
    <property type="match status" value="1"/>
</dbReference>
<organism evidence="2 3">
    <name type="scientific">Isoptericola hypogeus</name>
    <dbReference type="NCBI Taxonomy" id="300179"/>
    <lineage>
        <taxon>Bacteria</taxon>
        <taxon>Bacillati</taxon>
        <taxon>Actinomycetota</taxon>
        <taxon>Actinomycetes</taxon>
        <taxon>Micrococcales</taxon>
        <taxon>Promicromonosporaceae</taxon>
        <taxon>Isoptericola</taxon>
    </lineage>
</organism>
<evidence type="ECO:0000313" key="2">
    <source>
        <dbReference type="EMBL" id="GAA1729752.1"/>
    </source>
</evidence>
<reference evidence="3" key="1">
    <citation type="journal article" date="2019" name="Int. J. Syst. Evol. Microbiol.">
        <title>The Global Catalogue of Microorganisms (GCM) 10K type strain sequencing project: providing services to taxonomists for standard genome sequencing and annotation.</title>
        <authorList>
            <consortium name="The Broad Institute Genomics Platform"/>
            <consortium name="The Broad Institute Genome Sequencing Center for Infectious Disease"/>
            <person name="Wu L."/>
            <person name="Ma J."/>
        </authorList>
    </citation>
    <scope>NUCLEOTIDE SEQUENCE [LARGE SCALE GENOMIC DNA]</scope>
    <source>
        <strain evidence="3">JCM 15589</strain>
    </source>
</reference>
<dbReference type="Proteomes" id="UP001501138">
    <property type="component" value="Unassembled WGS sequence"/>
</dbReference>
<protein>
    <recommendedName>
        <fullName evidence="4">Concanavalin A-like lectin/glucanases superfamily protein</fullName>
    </recommendedName>
</protein>
<evidence type="ECO:0008006" key="4">
    <source>
        <dbReference type="Google" id="ProtNLM"/>
    </source>
</evidence>
<dbReference type="RefSeq" id="WP_344248943.1">
    <property type="nucleotide sequence ID" value="NZ_BAAAPM010000005.1"/>
</dbReference>
<feature type="signal peptide" evidence="1">
    <location>
        <begin position="1"/>
        <end position="20"/>
    </location>
</feature>
<evidence type="ECO:0000256" key="1">
    <source>
        <dbReference type="SAM" id="SignalP"/>
    </source>
</evidence>
<proteinExistence type="predicted"/>